<reference evidence="1 2" key="1">
    <citation type="journal article" date="2023" name="Plants (Basel)">
        <title>Bridging the Gap: Combining Genomics and Transcriptomics Approaches to Understand Stylosanthes scabra, an Orphan Legume from the Brazilian Caatinga.</title>
        <authorList>
            <person name="Ferreira-Neto J.R.C."/>
            <person name="da Silva M.D."/>
            <person name="Binneck E."/>
            <person name="de Melo N.F."/>
            <person name="da Silva R.H."/>
            <person name="de Melo A.L.T.M."/>
            <person name="Pandolfi V."/>
            <person name="Bustamante F.O."/>
            <person name="Brasileiro-Vidal A.C."/>
            <person name="Benko-Iseppon A.M."/>
        </authorList>
    </citation>
    <scope>NUCLEOTIDE SEQUENCE [LARGE SCALE GENOMIC DNA]</scope>
    <source>
        <tissue evidence="1">Leaves</tissue>
    </source>
</reference>
<evidence type="ECO:0000313" key="2">
    <source>
        <dbReference type="Proteomes" id="UP001341840"/>
    </source>
</evidence>
<dbReference type="SUPFAM" id="SSF46689">
    <property type="entry name" value="Homeodomain-like"/>
    <property type="match status" value="1"/>
</dbReference>
<name>A0ABU6VHZ0_9FABA</name>
<keyword evidence="2" id="KW-1185">Reference proteome</keyword>
<sequence length="125" mass="14500">MEDKKEVVHWTEDEHKQFLRGLEKYGHFDKNKLEQTLMNGEHNDLNPMSVERGNNQFEVTPNTGNLHSLDPYECDECFREGFDKLFAQGVTYDGSGWYMPCNGNSSNDLKRRQTSNSLYIISSNT</sequence>
<dbReference type="InterPro" id="IPR009057">
    <property type="entry name" value="Homeodomain-like_sf"/>
</dbReference>
<accession>A0ABU6VHZ0</accession>
<protein>
    <submittedName>
        <fullName evidence="1">Uncharacterized protein</fullName>
    </submittedName>
</protein>
<dbReference type="EMBL" id="JASCZI010151465">
    <property type="protein sequence ID" value="MED6173012.1"/>
    <property type="molecule type" value="Genomic_DNA"/>
</dbReference>
<gene>
    <name evidence="1" type="ORF">PIB30_055346</name>
</gene>
<dbReference type="CDD" id="cd00167">
    <property type="entry name" value="SANT"/>
    <property type="match status" value="1"/>
</dbReference>
<evidence type="ECO:0000313" key="1">
    <source>
        <dbReference type="EMBL" id="MED6173012.1"/>
    </source>
</evidence>
<organism evidence="1 2">
    <name type="scientific">Stylosanthes scabra</name>
    <dbReference type="NCBI Taxonomy" id="79078"/>
    <lineage>
        <taxon>Eukaryota</taxon>
        <taxon>Viridiplantae</taxon>
        <taxon>Streptophyta</taxon>
        <taxon>Embryophyta</taxon>
        <taxon>Tracheophyta</taxon>
        <taxon>Spermatophyta</taxon>
        <taxon>Magnoliopsida</taxon>
        <taxon>eudicotyledons</taxon>
        <taxon>Gunneridae</taxon>
        <taxon>Pentapetalae</taxon>
        <taxon>rosids</taxon>
        <taxon>fabids</taxon>
        <taxon>Fabales</taxon>
        <taxon>Fabaceae</taxon>
        <taxon>Papilionoideae</taxon>
        <taxon>50 kb inversion clade</taxon>
        <taxon>dalbergioids sensu lato</taxon>
        <taxon>Dalbergieae</taxon>
        <taxon>Pterocarpus clade</taxon>
        <taxon>Stylosanthes</taxon>
    </lineage>
</organism>
<comment type="caution">
    <text evidence="1">The sequence shown here is derived from an EMBL/GenBank/DDBJ whole genome shotgun (WGS) entry which is preliminary data.</text>
</comment>
<proteinExistence type="predicted"/>
<dbReference type="Proteomes" id="UP001341840">
    <property type="component" value="Unassembled WGS sequence"/>
</dbReference>
<dbReference type="InterPro" id="IPR001005">
    <property type="entry name" value="SANT/Myb"/>
</dbReference>